<dbReference type="PANTHER" id="PTHR11102">
    <property type="entry name" value="SEL-1-LIKE PROTEIN"/>
    <property type="match status" value="1"/>
</dbReference>
<accession>A0AAE4BN23</accession>
<evidence type="ECO:0000256" key="1">
    <source>
        <dbReference type="SAM" id="SignalP"/>
    </source>
</evidence>
<dbReference type="InterPro" id="IPR011990">
    <property type="entry name" value="TPR-like_helical_dom_sf"/>
</dbReference>
<keyword evidence="1" id="KW-0732">Signal</keyword>
<dbReference type="SMART" id="SM00671">
    <property type="entry name" value="SEL1"/>
    <property type="match status" value="6"/>
</dbReference>
<dbReference type="EMBL" id="JAVDQK010000005">
    <property type="protein sequence ID" value="MDR6218704.1"/>
    <property type="molecule type" value="Genomic_DNA"/>
</dbReference>
<dbReference type="Proteomes" id="UP001185331">
    <property type="component" value="Unassembled WGS sequence"/>
</dbReference>
<reference evidence="2" key="1">
    <citation type="submission" date="2023-07" db="EMBL/GenBank/DDBJ databases">
        <title>Sorghum-associated microbial communities from plants grown in Nebraska, USA.</title>
        <authorList>
            <person name="Schachtman D."/>
        </authorList>
    </citation>
    <scope>NUCLEOTIDE SEQUENCE</scope>
    <source>
        <strain evidence="2">BE330</strain>
    </source>
</reference>
<feature type="chain" id="PRO_5042042954" evidence="1">
    <location>
        <begin position="27"/>
        <end position="373"/>
    </location>
</feature>
<proteinExistence type="predicted"/>
<organism evidence="2 3">
    <name type="scientific">Deinococcus soli</name>
    <name type="common">ex Cha et al. 2016</name>
    <dbReference type="NCBI Taxonomy" id="1309411"/>
    <lineage>
        <taxon>Bacteria</taxon>
        <taxon>Thermotogati</taxon>
        <taxon>Deinococcota</taxon>
        <taxon>Deinococci</taxon>
        <taxon>Deinococcales</taxon>
        <taxon>Deinococcaceae</taxon>
        <taxon>Deinococcus</taxon>
    </lineage>
</organism>
<dbReference type="Gene3D" id="1.25.40.10">
    <property type="entry name" value="Tetratricopeptide repeat domain"/>
    <property type="match status" value="1"/>
</dbReference>
<dbReference type="Pfam" id="PF08238">
    <property type="entry name" value="Sel1"/>
    <property type="match status" value="7"/>
</dbReference>
<evidence type="ECO:0000313" key="3">
    <source>
        <dbReference type="Proteomes" id="UP001185331"/>
    </source>
</evidence>
<dbReference type="RefSeq" id="WP_309853222.1">
    <property type="nucleotide sequence ID" value="NZ_JAVDQJ010000004.1"/>
</dbReference>
<comment type="caution">
    <text evidence="2">The sequence shown here is derived from an EMBL/GenBank/DDBJ whole genome shotgun (WGS) entry which is preliminary data.</text>
</comment>
<dbReference type="PANTHER" id="PTHR11102:SF160">
    <property type="entry name" value="ERAD-ASSOCIATED E3 UBIQUITIN-PROTEIN LIGASE COMPONENT HRD3"/>
    <property type="match status" value="1"/>
</dbReference>
<dbReference type="AlphaFoldDB" id="A0AAE4BN23"/>
<evidence type="ECO:0000313" key="2">
    <source>
        <dbReference type="EMBL" id="MDR6218704.1"/>
    </source>
</evidence>
<feature type="signal peptide" evidence="1">
    <location>
        <begin position="1"/>
        <end position="26"/>
    </location>
</feature>
<dbReference type="InterPro" id="IPR006597">
    <property type="entry name" value="Sel1-like"/>
</dbReference>
<dbReference type="SUPFAM" id="SSF81901">
    <property type="entry name" value="HCP-like"/>
    <property type="match status" value="1"/>
</dbReference>
<protein>
    <submittedName>
        <fullName evidence="2">TPR repeat protein</fullName>
    </submittedName>
</protein>
<gene>
    <name evidence="2" type="ORF">J2Y00_002301</name>
</gene>
<name>A0AAE4BN23_9DEIO</name>
<sequence>MKFPSGPLLTAALLMTAALPPSTVRAAPVALTADALYQYAYQDALYFKRLLALTPRDARAAELAGDMYLAKNGAPYSTLDALKYYERASQLGSAAGHLKAARVLLLTPDANTTQRVGVHLQALGNSPRGLFLRGLLYYQGLAGFAKDDTKAVSFASQAASQGLPDAELLVAVMYLDGRAVRKDEAKYRLWLESAARKGHVKATLYLADAYLHGKYGYAKNPVLAREWFEKNQARGDGESTFTLAMMSYYGMGVPQNYTRAVTLLAGPVRGEHPDALAALGYMKVLGRGTPKDLPGAQKLLLRATALGNTWAAARLAETYGPQDRVRAVGYLLIAQSGQQADETVLARYRAGLTEAQLAQARAIFEAWYARQAT</sequence>
<dbReference type="InterPro" id="IPR050767">
    <property type="entry name" value="Sel1_AlgK"/>
</dbReference>